<accession>A0A1N7LIA8</accession>
<keyword evidence="7" id="KW-1185">Reference proteome</keyword>
<evidence type="ECO:0000313" key="6">
    <source>
        <dbReference type="EMBL" id="SIS73560.1"/>
    </source>
</evidence>
<organism evidence="6 7">
    <name type="scientific">Phaeovulum vinaykumarii</name>
    <dbReference type="NCBI Taxonomy" id="407234"/>
    <lineage>
        <taxon>Bacteria</taxon>
        <taxon>Pseudomonadati</taxon>
        <taxon>Pseudomonadota</taxon>
        <taxon>Alphaproteobacteria</taxon>
        <taxon>Rhodobacterales</taxon>
        <taxon>Paracoccaceae</taxon>
        <taxon>Phaeovulum</taxon>
    </lineage>
</organism>
<name>A0A1N7LIA8_9RHOB</name>
<dbReference type="Pfam" id="PF02922">
    <property type="entry name" value="CBM_48"/>
    <property type="match status" value="1"/>
</dbReference>
<dbReference type="EMBL" id="FTOM01000003">
    <property type="protein sequence ID" value="SIS73560.1"/>
    <property type="molecule type" value="Genomic_DNA"/>
</dbReference>
<dbReference type="InterPro" id="IPR014756">
    <property type="entry name" value="Ig_E-set"/>
</dbReference>
<dbReference type="SUPFAM" id="SSF81296">
    <property type="entry name" value="E set domains"/>
    <property type="match status" value="1"/>
</dbReference>
<dbReference type="InterPro" id="IPR006047">
    <property type="entry name" value="GH13_cat_dom"/>
</dbReference>
<dbReference type="InterPro" id="IPR044505">
    <property type="entry name" value="GlgX_Isoamylase_N_E_set"/>
</dbReference>
<dbReference type="InterPro" id="IPR013783">
    <property type="entry name" value="Ig-like_fold"/>
</dbReference>
<sequence length="680" mass="75329">MNLTIRPGNPHELGAHFTGEGVNFAVFSAHAERVELCLFDTTETRLTLPERDGDIWHGFVPGLMPGTRYGFRVHGPYAPEAGHRFNPAKLLIDPYARQLSGRLVWHDALMGYRMGDAQADLSFDPRDSAPYVPKSVVCAPMPAAPRTGPGHPWADTVIYEAHVKGLSARHPGIAPELRGTYLGISSEPILAHLTRLGVTAVELLPVHAFLDDRFLVRQGLVNYWGYQSIGFFVPEPRYLAQGGLWEFRAMVERFHAAGIEVILDVVFNHSGEADERGPTILFRGLDNASYYRLRDGRHYINDTGTGNTLDLSHPMVQRMVMDSLRYWVRVMGVDGFRFDLATTLARGKRGAFSPHAAFLAALRQDPVLARVKLIAEPWDVGPGGYRLGGFPHPLAEWNDRFRDGMRRFWRGDGDRAELARRVAGSAEVFDHPGRAATSSINLLTAHDGFTLEDVVSYSRKHNAANGEDNRDGHSENFSDNFGTEGPDPALKPARDARKRAMLAALMFSQGTPMLLAGDEMGHSQGGNNNAYAQDNETTWIDWEAADPALVEFVARVVALRRRHPVLGQRWYLHARLRPDGQRDVIWRLPDGREPHGADWHDPEGHMLAVEIRGAAEAPEDLPGAAFLIFNAGRAAARQVMPEGTWRLALDTATPDAPERAHAAPDTLVAAQSVQLFISEH</sequence>
<dbReference type="SMART" id="SM00642">
    <property type="entry name" value="Aamy"/>
    <property type="match status" value="1"/>
</dbReference>
<dbReference type="Gene3D" id="2.60.40.10">
    <property type="entry name" value="Immunoglobulins"/>
    <property type="match status" value="1"/>
</dbReference>
<keyword evidence="2" id="KW-0378">Hydrolase</keyword>
<feature type="region of interest" description="Disordered" evidence="4">
    <location>
        <begin position="462"/>
        <end position="491"/>
    </location>
</feature>
<dbReference type="NCBIfam" id="TIGR02100">
    <property type="entry name" value="glgX_debranch"/>
    <property type="match status" value="1"/>
</dbReference>
<dbReference type="Proteomes" id="UP000186098">
    <property type="component" value="Unassembled WGS sequence"/>
</dbReference>
<feature type="domain" description="Glycosyl hydrolase family 13 catalytic" evidence="5">
    <location>
        <begin position="172"/>
        <end position="560"/>
    </location>
</feature>
<keyword evidence="3" id="KW-0326">Glycosidase</keyword>
<dbReference type="InterPro" id="IPR004193">
    <property type="entry name" value="Glyco_hydro_13_N"/>
</dbReference>
<evidence type="ECO:0000256" key="4">
    <source>
        <dbReference type="SAM" id="MobiDB-lite"/>
    </source>
</evidence>
<feature type="compositionally biased region" description="Basic and acidic residues" evidence="4">
    <location>
        <begin position="467"/>
        <end position="476"/>
    </location>
</feature>
<evidence type="ECO:0000313" key="7">
    <source>
        <dbReference type="Proteomes" id="UP000186098"/>
    </source>
</evidence>
<comment type="similarity">
    <text evidence="1">Belongs to the glycosyl hydrolase 13 family.</text>
</comment>
<dbReference type="AlphaFoldDB" id="A0A1N7LIA8"/>
<dbReference type="InterPro" id="IPR017853">
    <property type="entry name" value="GH"/>
</dbReference>
<dbReference type="InterPro" id="IPR013780">
    <property type="entry name" value="Glyco_hydro_b"/>
</dbReference>
<dbReference type="CDD" id="cd11326">
    <property type="entry name" value="AmyAc_Glg_debranch"/>
    <property type="match status" value="1"/>
</dbReference>
<evidence type="ECO:0000256" key="2">
    <source>
        <dbReference type="ARBA" id="ARBA00022801"/>
    </source>
</evidence>
<dbReference type="InterPro" id="IPR011837">
    <property type="entry name" value="Glycogen_debranch_GlgX"/>
</dbReference>
<evidence type="ECO:0000259" key="5">
    <source>
        <dbReference type="SMART" id="SM00642"/>
    </source>
</evidence>
<dbReference type="SUPFAM" id="SSF51011">
    <property type="entry name" value="Glycosyl hydrolase domain"/>
    <property type="match status" value="1"/>
</dbReference>
<dbReference type="GO" id="GO:0005980">
    <property type="term" value="P:glycogen catabolic process"/>
    <property type="evidence" value="ECO:0007669"/>
    <property type="project" value="InterPro"/>
</dbReference>
<gene>
    <name evidence="6" type="ORF">SAMN05421795_10382</name>
</gene>
<proteinExistence type="inferred from homology"/>
<dbReference type="SUPFAM" id="SSF51445">
    <property type="entry name" value="(Trans)glycosidases"/>
    <property type="match status" value="1"/>
</dbReference>
<dbReference type="Gene3D" id="3.20.20.80">
    <property type="entry name" value="Glycosidases"/>
    <property type="match status" value="1"/>
</dbReference>
<evidence type="ECO:0000256" key="3">
    <source>
        <dbReference type="ARBA" id="ARBA00023295"/>
    </source>
</evidence>
<dbReference type="CDD" id="cd02856">
    <property type="entry name" value="E_set_GDE_Isoamylase_N"/>
    <property type="match status" value="1"/>
</dbReference>
<dbReference type="PANTHER" id="PTHR43002">
    <property type="entry name" value="GLYCOGEN DEBRANCHING ENZYME"/>
    <property type="match status" value="1"/>
</dbReference>
<dbReference type="Gene3D" id="2.60.40.1180">
    <property type="entry name" value="Golgi alpha-mannosidase II"/>
    <property type="match status" value="1"/>
</dbReference>
<dbReference type="STRING" id="407234.SAMN05421795_10382"/>
<evidence type="ECO:0000256" key="1">
    <source>
        <dbReference type="ARBA" id="ARBA00008061"/>
    </source>
</evidence>
<dbReference type="Pfam" id="PF00128">
    <property type="entry name" value="Alpha-amylase"/>
    <property type="match status" value="1"/>
</dbReference>
<dbReference type="OrthoDB" id="3236218at2"/>
<protein>
    <submittedName>
        <fullName evidence="6">Glycogen operon protein</fullName>
    </submittedName>
</protein>
<dbReference type="GO" id="GO:0004135">
    <property type="term" value="F:amylo-alpha-1,6-glucosidase activity"/>
    <property type="evidence" value="ECO:0007669"/>
    <property type="project" value="InterPro"/>
</dbReference>
<reference evidence="7" key="1">
    <citation type="submission" date="2017-01" db="EMBL/GenBank/DDBJ databases">
        <authorList>
            <person name="Varghese N."/>
            <person name="Submissions S."/>
        </authorList>
    </citation>
    <scope>NUCLEOTIDE SEQUENCE [LARGE SCALE GENOMIC DNA]</scope>
    <source>
        <strain evidence="7">DSM 18714</strain>
    </source>
</reference>